<evidence type="ECO:0000256" key="8">
    <source>
        <dbReference type="SAM" id="Phobius"/>
    </source>
</evidence>
<evidence type="ECO:0000256" key="7">
    <source>
        <dbReference type="ARBA" id="ARBA00038408"/>
    </source>
</evidence>
<dbReference type="GO" id="GO:0003755">
    <property type="term" value="F:peptidyl-prolyl cis-trans isomerase activity"/>
    <property type="evidence" value="ECO:0007669"/>
    <property type="project" value="InterPro"/>
</dbReference>
<dbReference type="STRING" id="390807.SAMN04488095_0748"/>
<dbReference type="GO" id="GO:0005886">
    <property type="term" value="C:plasma membrane"/>
    <property type="evidence" value="ECO:0007669"/>
    <property type="project" value="UniProtKB-SubCell"/>
</dbReference>
<dbReference type="RefSeq" id="WP_092777237.1">
    <property type="nucleotide sequence ID" value="NZ_FORA01000001.1"/>
</dbReference>
<dbReference type="EMBL" id="FORA01000001">
    <property type="protein sequence ID" value="SFI40696.1"/>
    <property type="molecule type" value="Genomic_DNA"/>
</dbReference>
<gene>
    <name evidence="10" type="ORF">SAMN04488095_0748</name>
</gene>
<evidence type="ECO:0000313" key="11">
    <source>
        <dbReference type="Proteomes" id="UP000199110"/>
    </source>
</evidence>
<sequence>MAEQRRKKKTNVVVWAVLGLLILALGGFGIGGFGGTLSSVARVGDREITVQDYFNALQSEQNRLRQQTGQAFTVQQLQLFGIDQQVMERLLASAALEHEAERVGVSVGDVMVAERIRNNPAFSGVAGGFDREGYAFVLDQSNLTEARYEARIRDEIAREVLQAAVLGGTEVPDAYVDALAAWISETRDITVTTITVSDLDGGATAPTEDDLQAFYDANPALFETPELRAVTYAWVSPTRLMDEVEVDEDALRALYDDRIDDYRQPARVLAERLAFADEDAANAALAAINSGERTFESYVEERGLTLEDVDQGDLSAADLGTEAAAAVFALQEPGMAGPVPSGLGPTLYRVNAILDPTEVTFEEAREELEDEFAGQAARRRIDDARENIDDLLASGATLEEVAGETDLEVGSLQWDASAEDGVVGFGILGYDTFREAARQAEVGDFPELESLEDGGLFALRLDEIIAPSVPPLDSIRADVEAAWQADTRTRRLIDRAEAQAADPTRDTAAEGVDLSDVARDARLDGIPSTVIARAFEIAAGETVAIEGDDQNAYVLTVTAVNAADLTTGDAAEIRQAIEQQTRSEIATDLFEGYGRAVQARAGFTVDAQAVEAVNAQLTGGVARGNGG</sequence>
<accession>A0A1I3HY64</accession>
<evidence type="ECO:0000256" key="1">
    <source>
        <dbReference type="ARBA" id="ARBA00004401"/>
    </source>
</evidence>
<evidence type="ECO:0000256" key="5">
    <source>
        <dbReference type="ARBA" id="ARBA00023136"/>
    </source>
</evidence>
<dbReference type="SUPFAM" id="SSF54534">
    <property type="entry name" value="FKBP-like"/>
    <property type="match status" value="1"/>
</dbReference>
<keyword evidence="2" id="KW-1003">Cell membrane</keyword>
<comment type="similarity">
    <text evidence="7">Belongs to the PpiD chaperone family.</text>
</comment>
<keyword evidence="4 8" id="KW-1133">Transmembrane helix</keyword>
<dbReference type="OrthoDB" id="9768393at2"/>
<evidence type="ECO:0000256" key="4">
    <source>
        <dbReference type="ARBA" id="ARBA00022989"/>
    </source>
</evidence>
<keyword evidence="6" id="KW-0143">Chaperone</keyword>
<reference evidence="10 11" key="1">
    <citation type="submission" date="2016-10" db="EMBL/GenBank/DDBJ databases">
        <authorList>
            <person name="de Groot N.N."/>
        </authorList>
    </citation>
    <scope>NUCLEOTIDE SEQUENCE [LARGE SCALE GENOMIC DNA]</scope>
    <source>
        <strain evidence="10 11">DSM 19073</strain>
    </source>
</reference>
<dbReference type="Pfam" id="PF13145">
    <property type="entry name" value="Rotamase_2"/>
    <property type="match status" value="1"/>
</dbReference>
<dbReference type="PANTHER" id="PTHR47529">
    <property type="entry name" value="PEPTIDYL-PROLYL CIS-TRANS ISOMERASE D"/>
    <property type="match status" value="1"/>
</dbReference>
<organism evidence="10 11">
    <name type="scientific">Jannaschia pohangensis</name>
    <dbReference type="NCBI Taxonomy" id="390807"/>
    <lineage>
        <taxon>Bacteria</taxon>
        <taxon>Pseudomonadati</taxon>
        <taxon>Pseudomonadota</taxon>
        <taxon>Alphaproteobacteria</taxon>
        <taxon>Rhodobacterales</taxon>
        <taxon>Roseobacteraceae</taxon>
        <taxon>Jannaschia</taxon>
    </lineage>
</organism>
<feature type="transmembrane region" description="Helical" evidence="8">
    <location>
        <begin position="12"/>
        <end position="33"/>
    </location>
</feature>
<dbReference type="InterPro" id="IPR052029">
    <property type="entry name" value="PpiD_chaperone"/>
</dbReference>
<keyword evidence="3 8" id="KW-0812">Transmembrane</keyword>
<keyword evidence="10" id="KW-0413">Isomerase</keyword>
<comment type="subcellular location">
    <subcellularLocation>
        <location evidence="1">Cell membrane</location>
        <topology evidence="1">Single-pass type II membrane protein</topology>
    </subcellularLocation>
</comment>
<dbReference type="InterPro" id="IPR027304">
    <property type="entry name" value="Trigger_fact/SurA_dom_sf"/>
</dbReference>
<evidence type="ECO:0000259" key="9">
    <source>
        <dbReference type="Pfam" id="PF13145"/>
    </source>
</evidence>
<name>A0A1I3HY64_9RHOB</name>
<dbReference type="Pfam" id="PF13624">
    <property type="entry name" value="SurA_N_3"/>
    <property type="match status" value="1"/>
</dbReference>
<dbReference type="SUPFAM" id="SSF109998">
    <property type="entry name" value="Triger factor/SurA peptide-binding domain-like"/>
    <property type="match status" value="1"/>
</dbReference>
<evidence type="ECO:0000256" key="2">
    <source>
        <dbReference type="ARBA" id="ARBA00022475"/>
    </source>
</evidence>
<dbReference type="InterPro" id="IPR000297">
    <property type="entry name" value="PPIase_PpiC"/>
</dbReference>
<dbReference type="AlphaFoldDB" id="A0A1I3HY64"/>
<evidence type="ECO:0000313" key="10">
    <source>
        <dbReference type="EMBL" id="SFI40696.1"/>
    </source>
</evidence>
<evidence type="ECO:0000256" key="6">
    <source>
        <dbReference type="ARBA" id="ARBA00023186"/>
    </source>
</evidence>
<feature type="domain" description="PpiC" evidence="9">
    <location>
        <begin position="246"/>
        <end position="366"/>
    </location>
</feature>
<proteinExistence type="inferred from homology"/>
<protein>
    <submittedName>
        <fullName evidence="10">Peptidyl-prolyl cis-trans isomerase D</fullName>
    </submittedName>
</protein>
<evidence type="ECO:0000256" key="3">
    <source>
        <dbReference type="ARBA" id="ARBA00022692"/>
    </source>
</evidence>
<keyword evidence="11" id="KW-1185">Reference proteome</keyword>
<dbReference type="PANTHER" id="PTHR47529:SF1">
    <property type="entry name" value="PERIPLASMIC CHAPERONE PPID"/>
    <property type="match status" value="1"/>
</dbReference>
<keyword evidence="5 8" id="KW-0472">Membrane</keyword>
<dbReference type="Gene3D" id="1.10.4030.10">
    <property type="entry name" value="Porin chaperone SurA, peptide-binding domain"/>
    <property type="match status" value="1"/>
</dbReference>
<dbReference type="Proteomes" id="UP000199110">
    <property type="component" value="Unassembled WGS sequence"/>
</dbReference>